<dbReference type="AlphaFoldDB" id="A0A820P4Q7"/>
<name>A0A820P4Q7_9BILA</name>
<sequence>MKSRSNSIPLSESVGVTMPKQSQNLSHRIEIVHDLEIGYKPRYKSDYFSQDGTIRKPRYVADRI</sequence>
<protein>
    <submittedName>
        <fullName evidence="1">Uncharacterized protein</fullName>
    </submittedName>
</protein>
<evidence type="ECO:0000313" key="1">
    <source>
        <dbReference type="EMBL" id="CAF4396285.1"/>
    </source>
</evidence>
<proteinExistence type="predicted"/>
<reference evidence="1" key="1">
    <citation type="submission" date="2021-02" db="EMBL/GenBank/DDBJ databases">
        <authorList>
            <person name="Nowell W R."/>
        </authorList>
    </citation>
    <scope>NUCLEOTIDE SEQUENCE</scope>
</reference>
<evidence type="ECO:0000313" key="2">
    <source>
        <dbReference type="Proteomes" id="UP000663874"/>
    </source>
</evidence>
<dbReference type="EMBL" id="CAJOBE010064320">
    <property type="protein sequence ID" value="CAF4396285.1"/>
    <property type="molecule type" value="Genomic_DNA"/>
</dbReference>
<feature type="non-terminal residue" evidence="1">
    <location>
        <position position="64"/>
    </location>
</feature>
<gene>
    <name evidence="1" type="ORF">FNK824_LOCUS43797</name>
</gene>
<accession>A0A820P4Q7</accession>
<organism evidence="1 2">
    <name type="scientific">Rotaria sordida</name>
    <dbReference type="NCBI Taxonomy" id="392033"/>
    <lineage>
        <taxon>Eukaryota</taxon>
        <taxon>Metazoa</taxon>
        <taxon>Spiralia</taxon>
        <taxon>Gnathifera</taxon>
        <taxon>Rotifera</taxon>
        <taxon>Eurotatoria</taxon>
        <taxon>Bdelloidea</taxon>
        <taxon>Philodinida</taxon>
        <taxon>Philodinidae</taxon>
        <taxon>Rotaria</taxon>
    </lineage>
</organism>
<comment type="caution">
    <text evidence="1">The sequence shown here is derived from an EMBL/GenBank/DDBJ whole genome shotgun (WGS) entry which is preliminary data.</text>
</comment>
<dbReference type="Proteomes" id="UP000663874">
    <property type="component" value="Unassembled WGS sequence"/>
</dbReference>